<dbReference type="AlphaFoldDB" id="A0A2P8HFX9"/>
<keyword evidence="2" id="KW-0732">Signal</keyword>
<feature type="compositionally biased region" description="Basic and acidic residues" evidence="1">
    <location>
        <begin position="65"/>
        <end position="78"/>
    </location>
</feature>
<evidence type="ECO:0000256" key="2">
    <source>
        <dbReference type="SAM" id="SignalP"/>
    </source>
</evidence>
<evidence type="ECO:0000313" key="3">
    <source>
        <dbReference type="EMBL" id="PSL45127.1"/>
    </source>
</evidence>
<evidence type="ECO:0000256" key="1">
    <source>
        <dbReference type="SAM" id="MobiDB-lite"/>
    </source>
</evidence>
<dbReference type="EMBL" id="PYAV01000007">
    <property type="protein sequence ID" value="PSL45127.1"/>
    <property type="molecule type" value="Genomic_DNA"/>
</dbReference>
<feature type="region of interest" description="Disordered" evidence="1">
    <location>
        <begin position="65"/>
        <end position="151"/>
    </location>
</feature>
<dbReference type="PROSITE" id="PS51257">
    <property type="entry name" value="PROKAR_LIPOPROTEIN"/>
    <property type="match status" value="1"/>
</dbReference>
<feature type="compositionally biased region" description="Polar residues" evidence="1">
    <location>
        <begin position="129"/>
        <end position="138"/>
    </location>
</feature>
<comment type="caution">
    <text evidence="3">The sequence shown here is derived from an EMBL/GenBank/DDBJ whole genome shotgun (WGS) entry which is preliminary data.</text>
</comment>
<accession>A0A2P8HFX9</accession>
<dbReference type="InterPro" id="IPR019076">
    <property type="entry name" value="Spore_lipoprot_YhcN/YlaJ-like"/>
</dbReference>
<feature type="chain" id="PRO_5015172381" evidence="2">
    <location>
        <begin position="20"/>
        <end position="263"/>
    </location>
</feature>
<proteinExistence type="predicted"/>
<gene>
    <name evidence="3" type="ORF">B0H94_107132</name>
</gene>
<organism evidence="3 4">
    <name type="scientific">Salsuginibacillus halophilus</name>
    <dbReference type="NCBI Taxonomy" id="517424"/>
    <lineage>
        <taxon>Bacteria</taxon>
        <taxon>Bacillati</taxon>
        <taxon>Bacillota</taxon>
        <taxon>Bacilli</taxon>
        <taxon>Bacillales</taxon>
        <taxon>Bacillaceae</taxon>
        <taxon>Salsuginibacillus</taxon>
    </lineage>
</organism>
<dbReference type="RefSeq" id="WP_181315319.1">
    <property type="nucleotide sequence ID" value="NZ_PYAV01000007.1"/>
</dbReference>
<keyword evidence="4" id="KW-1185">Reference proteome</keyword>
<reference evidence="3 4" key="1">
    <citation type="submission" date="2018-03" db="EMBL/GenBank/DDBJ databases">
        <title>Genomic Encyclopedia of Type Strains, Phase III (KMG-III): the genomes of soil and plant-associated and newly described type strains.</title>
        <authorList>
            <person name="Whitman W."/>
        </authorList>
    </citation>
    <scope>NUCLEOTIDE SEQUENCE [LARGE SCALE GENOMIC DNA]</scope>
    <source>
        <strain evidence="3 4">CGMCC 1.07653</strain>
    </source>
</reference>
<keyword evidence="3" id="KW-0449">Lipoprotein</keyword>
<dbReference type="Pfam" id="PF09580">
    <property type="entry name" value="Spore_YhcN_YlaJ"/>
    <property type="match status" value="1"/>
</dbReference>
<protein>
    <submittedName>
        <fullName evidence="3">Sporulation lipoprotein YhcN/YlaJ</fullName>
    </submittedName>
</protein>
<evidence type="ECO:0000313" key="4">
    <source>
        <dbReference type="Proteomes" id="UP000242310"/>
    </source>
</evidence>
<feature type="signal peptide" evidence="2">
    <location>
        <begin position="1"/>
        <end position="19"/>
    </location>
</feature>
<dbReference type="Proteomes" id="UP000242310">
    <property type="component" value="Unassembled WGS sequence"/>
</dbReference>
<sequence length="263" mass="28930">MKKFFLTTTAAAVMCTGLAACGDMGGDGTATRNMNDMNYGTAQHEKARNADQGEGPVTDMFTVDDRQDRMPRGGDVARDVTPGEEGARSPFVNEQRGASDKDRTMNYNRQGGGQTYAPEGMTGDRPNMVNDQGTLNGNDSDDPEGMNGQDDRKAADNIRKYTEKLEHVTDARVIVNDDDVLIGVQTDGDESENLERKVKKEAEQVYNEDKNVHVVTDESSYNELERMDDELRSGAAFEEIGSTFNEMLDDLGDAAQRPFEQTS</sequence>
<name>A0A2P8HFX9_9BACI</name>